<name>A0AC58TL13_TOBAC</name>
<dbReference type="Proteomes" id="UP000790787">
    <property type="component" value="Chromosome 21"/>
</dbReference>
<organism evidence="1 2">
    <name type="scientific">Nicotiana tabacum</name>
    <name type="common">Common tobacco</name>
    <dbReference type="NCBI Taxonomy" id="4097"/>
    <lineage>
        <taxon>Eukaryota</taxon>
        <taxon>Viridiplantae</taxon>
        <taxon>Streptophyta</taxon>
        <taxon>Embryophyta</taxon>
        <taxon>Tracheophyta</taxon>
        <taxon>Spermatophyta</taxon>
        <taxon>Magnoliopsida</taxon>
        <taxon>eudicotyledons</taxon>
        <taxon>Gunneridae</taxon>
        <taxon>Pentapetalae</taxon>
        <taxon>asterids</taxon>
        <taxon>lamiids</taxon>
        <taxon>Solanales</taxon>
        <taxon>Solanaceae</taxon>
        <taxon>Nicotianoideae</taxon>
        <taxon>Nicotianeae</taxon>
        <taxon>Nicotiana</taxon>
    </lineage>
</organism>
<gene>
    <name evidence="2" type="primary">LOC142175234</name>
</gene>
<dbReference type="RefSeq" id="XP_075097913.1">
    <property type="nucleotide sequence ID" value="XM_075241812.1"/>
</dbReference>
<accession>A0AC58TL13</accession>
<proteinExistence type="predicted"/>
<protein>
    <submittedName>
        <fullName evidence="2">Uncharacterized protein LOC142175234</fullName>
    </submittedName>
</protein>
<evidence type="ECO:0000313" key="2">
    <source>
        <dbReference type="RefSeq" id="XP_075097913.1"/>
    </source>
</evidence>
<reference evidence="2" key="2">
    <citation type="submission" date="2025-08" db="UniProtKB">
        <authorList>
            <consortium name="RefSeq"/>
        </authorList>
    </citation>
    <scope>IDENTIFICATION</scope>
    <source>
        <tissue evidence="2">Leaf</tissue>
    </source>
</reference>
<sequence>MPGRPLDVYARLVYNHGLSSVRPPPIATNNSELNQGLLQTLQNYCVFREKMNEDPNNHLMDFEEIMNTFQNNGVSQDAVYLREFPFTLKDDAKQWLQSLPNGSIRTWDEMARKFLDKYFSSAKTSKSRREIHILC</sequence>
<reference evidence="1" key="1">
    <citation type="journal article" date="2014" name="Nat. Commun.">
        <title>The tobacco genome sequence and its comparison with those of tomato and potato.</title>
        <authorList>
            <person name="Sierro N."/>
            <person name="Battey J.N."/>
            <person name="Ouadi S."/>
            <person name="Bakaher N."/>
            <person name="Bovet L."/>
            <person name="Willig A."/>
            <person name="Goepfert S."/>
            <person name="Peitsch M.C."/>
            <person name="Ivanov N.V."/>
        </authorList>
    </citation>
    <scope>NUCLEOTIDE SEQUENCE [LARGE SCALE GENOMIC DNA]</scope>
</reference>
<keyword evidence="1" id="KW-1185">Reference proteome</keyword>
<evidence type="ECO:0000313" key="1">
    <source>
        <dbReference type="Proteomes" id="UP000790787"/>
    </source>
</evidence>